<dbReference type="EMBL" id="JAENHL010000006">
    <property type="protein sequence ID" value="MBK1865905.1"/>
    <property type="molecule type" value="Genomic_DNA"/>
</dbReference>
<sequence>MSEASSLPFFAELAELARSLGHTHRLQLLDLIAQNEHSVERLAELAGLSLANASQHLQHLKRAGFVTTRRDGKRIFYRLSDGPIAPLLAALKAQAEFNHKQLATFIADSRSRPDRLEAIDAEELLRRMREDSVTLLDVRAETEYAVGHVPGAVNIPLPELARRLAELRKDQEVIAYCRGSHCALSAEAVRALSALGYKARHFDSGLPGWQALGLAISSLQSSGSKAGL</sequence>
<dbReference type="Proteomes" id="UP000616151">
    <property type="component" value="Unassembled WGS sequence"/>
</dbReference>
<name>A0ACC5QZW5_9HYPH</name>
<accession>A0ACC5QZW5</accession>
<proteinExistence type="predicted"/>
<evidence type="ECO:0000313" key="1">
    <source>
        <dbReference type="EMBL" id="MBK1865905.1"/>
    </source>
</evidence>
<reference evidence="1" key="1">
    <citation type="submission" date="2021-01" db="EMBL/GenBank/DDBJ databases">
        <authorList>
            <person name="Sun Q."/>
        </authorList>
    </citation>
    <scope>NUCLEOTIDE SEQUENCE</scope>
    <source>
        <strain evidence="1">YIM B02566</strain>
    </source>
</reference>
<protein>
    <submittedName>
        <fullName evidence="1">Metalloregulator ArsR/SmtB family transcription factor</fullName>
    </submittedName>
</protein>
<evidence type="ECO:0000313" key="2">
    <source>
        <dbReference type="Proteomes" id="UP000616151"/>
    </source>
</evidence>
<comment type="caution">
    <text evidence="1">The sequence shown here is derived from an EMBL/GenBank/DDBJ whole genome shotgun (WGS) entry which is preliminary data.</text>
</comment>
<organism evidence="1 2">
    <name type="scientific">Taklimakanibacter albus</name>
    <dbReference type="NCBI Taxonomy" id="2800327"/>
    <lineage>
        <taxon>Bacteria</taxon>
        <taxon>Pseudomonadati</taxon>
        <taxon>Pseudomonadota</taxon>
        <taxon>Alphaproteobacteria</taxon>
        <taxon>Hyphomicrobiales</taxon>
        <taxon>Aestuariivirgaceae</taxon>
        <taxon>Taklimakanibacter</taxon>
    </lineage>
</organism>
<gene>
    <name evidence="1" type="ORF">JHL16_06040</name>
</gene>
<keyword evidence="2" id="KW-1185">Reference proteome</keyword>